<evidence type="ECO:0000313" key="8">
    <source>
        <dbReference type="Proteomes" id="UP001150538"/>
    </source>
</evidence>
<dbReference type="SUPFAM" id="SSF53335">
    <property type="entry name" value="S-adenosyl-L-methionine-dependent methyltransferases"/>
    <property type="match status" value="1"/>
</dbReference>
<dbReference type="GO" id="GO:0032259">
    <property type="term" value="P:methylation"/>
    <property type="evidence" value="ECO:0007669"/>
    <property type="project" value="UniProtKB-KW"/>
</dbReference>
<evidence type="ECO:0000256" key="5">
    <source>
        <dbReference type="SAM" id="MobiDB-lite"/>
    </source>
</evidence>
<organism evidence="7 8">
    <name type="scientific">Mycoemilia scoparia</name>
    <dbReference type="NCBI Taxonomy" id="417184"/>
    <lineage>
        <taxon>Eukaryota</taxon>
        <taxon>Fungi</taxon>
        <taxon>Fungi incertae sedis</taxon>
        <taxon>Zoopagomycota</taxon>
        <taxon>Kickxellomycotina</taxon>
        <taxon>Kickxellomycetes</taxon>
        <taxon>Kickxellales</taxon>
        <taxon>Kickxellaceae</taxon>
        <taxon>Mycoemilia</taxon>
    </lineage>
</organism>
<dbReference type="OrthoDB" id="417697at2759"/>
<comment type="function">
    <text evidence="4">S-adenosyl-L-methionine-dependent methyltransferase.</text>
</comment>
<sequence>MTEEKDHSNPETKKKLFSSVMDIRNQTPSSPLTTTNSTETLSDNSNNDKSSSQTFGCRTLDNKDDVFQYNAWDHVDPGSDHERHAQEMINVQKQTPVPSDTKEQFNNNPNYYWNKFYENNQNRFFKDRKWLKIEFPELYNWREQNDQSNSNAGDCDGKFRVLELGCGAGNAIFPLLQDISDPRLFVHACDFSKTAVDVVKSTIDDIAKQEEDETSGGNINNCEIGIRERCNAFVWDISSPQLPLEHIEPGSIDIILLIFVFSALHPDQWKQTIDNLEMLLKPGGMILFRDYGRHDLAQLRFKKNRYLDENFYARGDGTRVYFFTSQQIEDLFTGKNSSSNTDDVEGVKKFQVLQNAIDRRLLVNRKQKVKMYRVWLQAKFRKPLC</sequence>
<evidence type="ECO:0000259" key="6">
    <source>
        <dbReference type="Pfam" id="PF08242"/>
    </source>
</evidence>
<name>A0A9W7ZYV3_9FUNG</name>
<dbReference type="AlphaFoldDB" id="A0A9W7ZYV3"/>
<keyword evidence="3 4" id="KW-0808">Transferase</keyword>
<feature type="compositionally biased region" description="Basic and acidic residues" evidence="5">
    <location>
        <begin position="1"/>
        <end position="14"/>
    </location>
</feature>
<dbReference type="InterPro" id="IPR029063">
    <property type="entry name" value="SAM-dependent_MTases_sf"/>
</dbReference>
<dbReference type="EMBL" id="JANBPU010000081">
    <property type="protein sequence ID" value="KAJ1917095.1"/>
    <property type="molecule type" value="Genomic_DNA"/>
</dbReference>
<keyword evidence="2 4" id="KW-0489">Methyltransferase</keyword>
<evidence type="ECO:0000313" key="7">
    <source>
        <dbReference type="EMBL" id="KAJ1917095.1"/>
    </source>
</evidence>
<dbReference type="PIRSF" id="PIRSF037755">
    <property type="entry name" value="Mettl2_prd"/>
    <property type="match status" value="1"/>
</dbReference>
<comment type="similarity">
    <text evidence="1 4">Belongs to the methyltransferase superfamily. METL family.</text>
</comment>
<feature type="compositionally biased region" description="Low complexity" evidence="5">
    <location>
        <begin position="25"/>
        <end position="52"/>
    </location>
</feature>
<dbReference type="Proteomes" id="UP001150538">
    <property type="component" value="Unassembled WGS sequence"/>
</dbReference>
<feature type="domain" description="Methyltransferase type 12" evidence="6">
    <location>
        <begin position="162"/>
        <end position="286"/>
    </location>
</feature>
<dbReference type="GO" id="GO:0052735">
    <property type="term" value="F:tRNA (cytidine-3-)-methyltransferase activity"/>
    <property type="evidence" value="ECO:0007669"/>
    <property type="project" value="TreeGrafter"/>
</dbReference>
<dbReference type="PANTHER" id="PTHR22809">
    <property type="entry name" value="METHYLTRANSFERASE-RELATED"/>
    <property type="match status" value="1"/>
</dbReference>
<evidence type="ECO:0000256" key="3">
    <source>
        <dbReference type="ARBA" id="ARBA00022679"/>
    </source>
</evidence>
<comment type="caution">
    <text evidence="7">The sequence shown here is derived from an EMBL/GenBank/DDBJ whole genome shotgun (WGS) entry which is preliminary data.</text>
</comment>
<evidence type="ECO:0000256" key="4">
    <source>
        <dbReference type="PIRNR" id="PIRNR037755"/>
    </source>
</evidence>
<reference evidence="7" key="1">
    <citation type="submission" date="2022-07" db="EMBL/GenBank/DDBJ databases">
        <title>Phylogenomic reconstructions and comparative analyses of Kickxellomycotina fungi.</title>
        <authorList>
            <person name="Reynolds N.K."/>
            <person name="Stajich J.E."/>
            <person name="Barry K."/>
            <person name="Grigoriev I.V."/>
            <person name="Crous P."/>
            <person name="Smith M.E."/>
        </authorList>
    </citation>
    <scope>NUCLEOTIDE SEQUENCE</scope>
    <source>
        <strain evidence="7">NBRC 100468</strain>
    </source>
</reference>
<evidence type="ECO:0000256" key="2">
    <source>
        <dbReference type="ARBA" id="ARBA00022603"/>
    </source>
</evidence>
<accession>A0A9W7ZYV3</accession>
<evidence type="ECO:0000256" key="1">
    <source>
        <dbReference type="ARBA" id="ARBA00009725"/>
    </source>
</evidence>
<keyword evidence="8" id="KW-1185">Reference proteome</keyword>
<dbReference type="PANTHER" id="PTHR22809:SF11">
    <property type="entry name" value="TRNA N(3)-METHYLCYTIDINE METHYLTRANSFERASE METTL2"/>
    <property type="match status" value="1"/>
</dbReference>
<dbReference type="EC" id="2.1.1.-" evidence="4"/>
<proteinExistence type="inferred from homology"/>
<dbReference type="InterPro" id="IPR013217">
    <property type="entry name" value="Methyltransf_12"/>
</dbReference>
<dbReference type="Gene3D" id="3.40.50.150">
    <property type="entry name" value="Vaccinia Virus protein VP39"/>
    <property type="match status" value="1"/>
</dbReference>
<dbReference type="InterPro" id="IPR026113">
    <property type="entry name" value="METTL2/6/8-like"/>
</dbReference>
<dbReference type="CDD" id="cd02440">
    <property type="entry name" value="AdoMet_MTases"/>
    <property type="match status" value="1"/>
</dbReference>
<gene>
    <name evidence="7" type="ORF">H4219_003397</name>
</gene>
<protein>
    <recommendedName>
        <fullName evidence="4">tRNA N(3)-methylcytidine methyltransferase</fullName>
        <ecNumber evidence="4">2.1.1.-</ecNumber>
    </recommendedName>
</protein>
<feature type="region of interest" description="Disordered" evidence="5">
    <location>
        <begin position="1"/>
        <end position="57"/>
    </location>
</feature>
<dbReference type="Pfam" id="PF08242">
    <property type="entry name" value="Methyltransf_12"/>
    <property type="match status" value="1"/>
</dbReference>